<keyword evidence="13" id="KW-1185">Reference proteome</keyword>
<dbReference type="InterPro" id="IPR017938">
    <property type="entry name" value="Riboflavin_synthase-like_b-brl"/>
</dbReference>
<dbReference type="GO" id="GO:0010124">
    <property type="term" value="P:phenylacetate catabolic process"/>
    <property type="evidence" value="ECO:0007669"/>
    <property type="project" value="InterPro"/>
</dbReference>
<keyword evidence="6" id="KW-0560">Oxidoreductase</keyword>
<dbReference type="PRINTS" id="PR00406">
    <property type="entry name" value="CYTB5RDTASE"/>
</dbReference>
<reference evidence="12 13" key="1">
    <citation type="submission" date="2020-07" db="EMBL/GenBank/DDBJ databases">
        <title>Taxonomic revisions and descriptions of new bacterial species based on genomic comparisons in the high-G+C-content subgroup of the family Alcaligenaceae.</title>
        <authorList>
            <person name="Szabo A."/>
            <person name="Felfoldi T."/>
        </authorList>
    </citation>
    <scope>NUCLEOTIDE SEQUENCE [LARGE SCALE GENOMIC DNA]</scope>
    <source>
        <strain evidence="12 13">DSM 25264</strain>
    </source>
</reference>
<dbReference type="PRINTS" id="PR00371">
    <property type="entry name" value="FPNCR"/>
</dbReference>
<comment type="cofactor">
    <cofactor evidence="9">
        <name>[2Fe-2S] cluster</name>
        <dbReference type="ChEBI" id="CHEBI:190135"/>
    </cofactor>
</comment>
<dbReference type="SUPFAM" id="SSF54292">
    <property type="entry name" value="2Fe-2S ferredoxin-like"/>
    <property type="match status" value="1"/>
</dbReference>
<dbReference type="SUPFAM" id="SSF52343">
    <property type="entry name" value="Ferredoxin reductase-like, C-terminal NADP-linked domain"/>
    <property type="match status" value="1"/>
</dbReference>
<dbReference type="Pfam" id="PF00111">
    <property type="entry name" value="Fer2"/>
    <property type="match status" value="1"/>
</dbReference>
<keyword evidence="5" id="KW-0274">FAD</keyword>
<comment type="caution">
    <text evidence="12">The sequence shown here is derived from an EMBL/GenBank/DDBJ whole genome shotgun (WGS) entry which is preliminary data.</text>
</comment>
<dbReference type="NCBIfam" id="TIGR02160">
    <property type="entry name" value="PA_CoA_Oxy5"/>
    <property type="match status" value="1"/>
</dbReference>
<evidence type="ECO:0000256" key="7">
    <source>
        <dbReference type="ARBA" id="ARBA00023004"/>
    </source>
</evidence>
<dbReference type="InterPro" id="IPR050415">
    <property type="entry name" value="MRET"/>
</dbReference>
<dbReference type="PROSITE" id="PS51085">
    <property type="entry name" value="2FE2S_FER_2"/>
    <property type="match status" value="1"/>
</dbReference>
<evidence type="ECO:0000313" key="12">
    <source>
        <dbReference type="EMBL" id="NYT35275.1"/>
    </source>
</evidence>
<dbReference type="Gene3D" id="3.40.50.80">
    <property type="entry name" value="Nucleotide-binding domain of ferredoxin-NADP reductase (FNR) module"/>
    <property type="match status" value="1"/>
</dbReference>
<dbReference type="GO" id="GO:0016491">
    <property type="term" value="F:oxidoreductase activity"/>
    <property type="evidence" value="ECO:0007669"/>
    <property type="project" value="UniProtKB-KW"/>
</dbReference>
<dbReference type="Gene3D" id="3.10.20.30">
    <property type="match status" value="1"/>
</dbReference>
<evidence type="ECO:0000313" key="13">
    <source>
        <dbReference type="Proteomes" id="UP000580517"/>
    </source>
</evidence>
<dbReference type="CDD" id="cd00207">
    <property type="entry name" value="fer2"/>
    <property type="match status" value="1"/>
</dbReference>
<gene>
    <name evidence="12" type="primary">paaK</name>
    <name evidence="12" type="ORF">H0A68_00170</name>
</gene>
<dbReference type="Pfam" id="PF00970">
    <property type="entry name" value="FAD_binding_6"/>
    <property type="match status" value="1"/>
</dbReference>
<dbReference type="InterPro" id="IPR001433">
    <property type="entry name" value="OxRdtase_FAD/NAD-bd"/>
</dbReference>
<dbReference type="InterPro" id="IPR039261">
    <property type="entry name" value="FNR_nucleotide-bd"/>
</dbReference>
<dbReference type="InterPro" id="IPR011884">
    <property type="entry name" value="PaaE"/>
</dbReference>
<keyword evidence="7" id="KW-0408">Iron</keyword>
<feature type="domain" description="2Fe-2S ferredoxin-type" evidence="10">
    <location>
        <begin position="283"/>
        <end position="375"/>
    </location>
</feature>
<dbReference type="PANTHER" id="PTHR47354">
    <property type="entry name" value="NADH OXIDOREDUCTASE HCR"/>
    <property type="match status" value="1"/>
</dbReference>
<dbReference type="SUPFAM" id="SSF63380">
    <property type="entry name" value="Riboflavin synthase domain-like"/>
    <property type="match status" value="1"/>
</dbReference>
<comment type="cofactor">
    <cofactor evidence="1">
        <name>FAD</name>
        <dbReference type="ChEBI" id="CHEBI:57692"/>
    </cofactor>
</comment>
<dbReference type="PANTHER" id="PTHR47354:SF8">
    <property type="entry name" value="1,2-PHENYLACETYL-COA EPOXIDASE, SUBUNIT E"/>
    <property type="match status" value="1"/>
</dbReference>
<dbReference type="InterPro" id="IPR036010">
    <property type="entry name" value="2Fe-2S_ferredoxin-like_sf"/>
</dbReference>
<evidence type="ECO:0000256" key="8">
    <source>
        <dbReference type="ARBA" id="ARBA00023014"/>
    </source>
</evidence>
<dbReference type="InterPro" id="IPR001709">
    <property type="entry name" value="Flavoprot_Pyr_Nucl_cyt_Rdtase"/>
</dbReference>
<evidence type="ECO:0000256" key="9">
    <source>
        <dbReference type="ARBA" id="ARBA00034078"/>
    </source>
</evidence>
<keyword evidence="3" id="KW-0001">2Fe-2S</keyword>
<dbReference type="Proteomes" id="UP000580517">
    <property type="component" value="Unassembled WGS sequence"/>
</dbReference>
<organism evidence="12 13">
    <name type="scientific">Allopusillimonas soli</name>
    <dbReference type="NCBI Taxonomy" id="659016"/>
    <lineage>
        <taxon>Bacteria</taxon>
        <taxon>Pseudomonadati</taxon>
        <taxon>Pseudomonadota</taxon>
        <taxon>Betaproteobacteria</taxon>
        <taxon>Burkholderiales</taxon>
        <taxon>Alcaligenaceae</taxon>
        <taxon>Allopusillimonas</taxon>
    </lineage>
</organism>
<name>A0A853F478_9BURK</name>
<dbReference type="PROSITE" id="PS51384">
    <property type="entry name" value="FAD_FR"/>
    <property type="match status" value="1"/>
</dbReference>
<dbReference type="InterPro" id="IPR006058">
    <property type="entry name" value="2Fe2S_fd_BS"/>
</dbReference>
<evidence type="ECO:0000259" key="11">
    <source>
        <dbReference type="PROSITE" id="PS51384"/>
    </source>
</evidence>
<dbReference type="EMBL" id="JACCEW010000001">
    <property type="protein sequence ID" value="NYT35275.1"/>
    <property type="molecule type" value="Genomic_DNA"/>
</dbReference>
<evidence type="ECO:0000256" key="6">
    <source>
        <dbReference type="ARBA" id="ARBA00023002"/>
    </source>
</evidence>
<proteinExistence type="predicted"/>
<dbReference type="Gene3D" id="2.40.30.10">
    <property type="entry name" value="Translation factors"/>
    <property type="match status" value="1"/>
</dbReference>
<evidence type="ECO:0000256" key="1">
    <source>
        <dbReference type="ARBA" id="ARBA00001974"/>
    </source>
</evidence>
<evidence type="ECO:0000259" key="10">
    <source>
        <dbReference type="PROSITE" id="PS51085"/>
    </source>
</evidence>
<feature type="domain" description="FAD-binding FR-type" evidence="11">
    <location>
        <begin position="17"/>
        <end position="121"/>
    </location>
</feature>
<protein>
    <submittedName>
        <fullName evidence="12">Phenylacetate-CoA oxygenase/reductase subunit PaaK</fullName>
    </submittedName>
</protein>
<sequence length="375" mass="41479">MPVANPLIISRRTDVAASFYPLKVASVARNTRDAVVVTFDVPDALREAFAFRPGQYLTLRTRQDGEELRRSYSICAAPGDGLLRVAIKRMDDGVFSSWANEALASGQTLDVMPPDGHFTYDFEPGAARRYAAFAVGSGITPIISLIKTALDTEPASRFTLFFGNRASSAVLFREEIEDLKNRYMERFSIVYIMSREHQEIELFNGRLDGDKVRQLLASWVDPVGLDAAFVCGPQDMTESVTQALKDAGMTPDRIKFELFGSPRGPRALRTGHEARKAPGRQQCELTVVQDGLTRTLTIDKNRDSILDAALAQGVELPYSCKGGVCSTCRCKVVEGEVDMDANFALEDYEVARGFVLCCQSFPVTDRLVIDFDQET</sequence>
<dbReference type="GO" id="GO:0051537">
    <property type="term" value="F:2 iron, 2 sulfur cluster binding"/>
    <property type="evidence" value="ECO:0007669"/>
    <property type="project" value="UniProtKB-KW"/>
</dbReference>
<dbReference type="Pfam" id="PF00175">
    <property type="entry name" value="NAD_binding_1"/>
    <property type="match status" value="1"/>
</dbReference>
<keyword evidence="2" id="KW-0285">Flavoprotein</keyword>
<keyword evidence="4" id="KW-0479">Metal-binding</keyword>
<dbReference type="InterPro" id="IPR012675">
    <property type="entry name" value="Beta-grasp_dom_sf"/>
</dbReference>
<evidence type="ECO:0000256" key="3">
    <source>
        <dbReference type="ARBA" id="ARBA00022714"/>
    </source>
</evidence>
<dbReference type="GO" id="GO:0050660">
    <property type="term" value="F:flavin adenine dinucleotide binding"/>
    <property type="evidence" value="ECO:0007669"/>
    <property type="project" value="TreeGrafter"/>
</dbReference>
<dbReference type="PROSITE" id="PS00197">
    <property type="entry name" value="2FE2S_FER_1"/>
    <property type="match status" value="1"/>
</dbReference>
<dbReference type="InterPro" id="IPR001041">
    <property type="entry name" value="2Fe-2S_ferredoxin-type"/>
</dbReference>
<evidence type="ECO:0000256" key="5">
    <source>
        <dbReference type="ARBA" id="ARBA00022827"/>
    </source>
</evidence>
<dbReference type="AlphaFoldDB" id="A0A853F478"/>
<evidence type="ECO:0000256" key="2">
    <source>
        <dbReference type="ARBA" id="ARBA00022630"/>
    </source>
</evidence>
<dbReference type="InterPro" id="IPR017927">
    <property type="entry name" value="FAD-bd_FR_type"/>
</dbReference>
<dbReference type="InterPro" id="IPR008333">
    <property type="entry name" value="Cbr1-like_FAD-bd_dom"/>
</dbReference>
<dbReference type="GO" id="GO:0046872">
    <property type="term" value="F:metal ion binding"/>
    <property type="evidence" value="ECO:0007669"/>
    <property type="project" value="UniProtKB-KW"/>
</dbReference>
<evidence type="ECO:0000256" key="4">
    <source>
        <dbReference type="ARBA" id="ARBA00022723"/>
    </source>
</evidence>
<keyword evidence="8" id="KW-0411">Iron-sulfur</keyword>
<accession>A0A853F478</accession>
<dbReference type="CDD" id="cd06214">
    <property type="entry name" value="PA_degradation_oxidoreductase_like"/>
    <property type="match status" value="1"/>
</dbReference>
<dbReference type="OrthoDB" id="9796486at2"/>